<comment type="similarity">
    <text evidence="2">Belongs to the adaptor complexes large subunit family.</text>
</comment>
<evidence type="ECO:0000256" key="1">
    <source>
        <dbReference type="ARBA" id="ARBA00004308"/>
    </source>
</evidence>
<dbReference type="EMBL" id="CP144692">
    <property type="protein sequence ID" value="WVY97850.1"/>
    <property type="molecule type" value="Genomic_DNA"/>
</dbReference>
<dbReference type="Gene3D" id="1.25.10.10">
    <property type="entry name" value="Leucine-rich Repeat Variant"/>
    <property type="match status" value="1"/>
</dbReference>
<evidence type="ECO:0000256" key="4">
    <source>
        <dbReference type="ARBA" id="ARBA00022737"/>
    </source>
</evidence>
<evidence type="ECO:0000256" key="3">
    <source>
        <dbReference type="ARBA" id="ARBA00022448"/>
    </source>
</evidence>
<dbReference type="GO" id="GO:0006623">
    <property type="term" value="P:protein targeting to vacuole"/>
    <property type="evidence" value="ECO:0007669"/>
    <property type="project" value="TreeGrafter"/>
</dbReference>
<dbReference type="Pfam" id="PF01602">
    <property type="entry name" value="Adaptin_N"/>
    <property type="match status" value="1"/>
</dbReference>
<comment type="subcellular location">
    <subcellularLocation>
        <location evidence="1">Endomembrane system</location>
    </subcellularLocation>
</comment>
<sequence>HTASQSFNDDTQVLLLITNQLRKDLSSTNEFEVSLALDLLSQIATLDLARDLTPEVFKLLFTSKVFVRKKAIAVVLRVFDKYPDAVRVCFKRLVENLESSDPLVVTAVI</sequence>
<dbReference type="GO" id="GO:0006896">
    <property type="term" value="P:Golgi to vacuole transport"/>
    <property type="evidence" value="ECO:0007669"/>
    <property type="project" value="TreeGrafter"/>
</dbReference>
<dbReference type="AlphaFoldDB" id="A0AAQ3MVD0"/>
<keyword evidence="9" id="KW-1185">Reference proteome</keyword>
<dbReference type="InterPro" id="IPR016024">
    <property type="entry name" value="ARM-type_fold"/>
</dbReference>
<evidence type="ECO:0000313" key="8">
    <source>
        <dbReference type="EMBL" id="WVY97850.1"/>
    </source>
</evidence>
<dbReference type="GO" id="GO:0030123">
    <property type="term" value="C:AP-3 adaptor complex"/>
    <property type="evidence" value="ECO:0007669"/>
    <property type="project" value="InterPro"/>
</dbReference>
<evidence type="ECO:0000256" key="2">
    <source>
        <dbReference type="ARBA" id="ARBA00006613"/>
    </source>
</evidence>
<keyword evidence="4" id="KW-0677">Repeat</keyword>
<keyword evidence="5" id="KW-0653">Protein transport</keyword>
<dbReference type="GO" id="GO:0010008">
    <property type="term" value="C:endosome membrane"/>
    <property type="evidence" value="ECO:0007669"/>
    <property type="project" value="TreeGrafter"/>
</dbReference>
<dbReference type="PANTHER" id="PTHR22781">
    <property type="entry name" value="DELTA ADAPTIN-RELATED"/>
    <property type="match status" value="1"/>
</dbReference>
<proteinExistence type="inferred from homology"/>
<gene>
    <name evidence="8" type="ORF">V8G54_030001</name>
</gene>
<organism evidence="8 9">
    <name type="scientific">Vigna mungo</name>
    <name type="common">Black gram</name>
    <name type="synonym">Phaseolus mungo</name>
    <dbReference type="NCBI Taxonomy" id="3915"/>
    <lineage>
        <taxon>Eukaryota</taxon>
        <taxon>Viridiplantae</taxon>
        <taxon>Streptophyta</taxon>
        <taxon>Embryophyta</taxon>
        <taxon>Tracheophyta</taxon>
        <taxon>Spermatophyta</taxon>
        <taxon>Magnoliopsida</taxon>
        <taxon>eudicotyledons</taxon>
        <taxon>Gunneridae</taxon>
        <taxon>Pentapetalae</taxon>
        <taxon>rosids</taxon>
        <taxon>fabids</taxon>
        <taxon>Fabales</taxon>
        <taxon>Fabaceae</taxon>
        <taxon>Papilionoideae</taxon>
        <taxon>50 kb inversion clade</taxon>
        <taxon>NPAAA clade</taxon>
        <taxon>indigoferoid/millettioid clade</taxon>
        <taxon>Phaseoleae</taxon>
        <taxon>Vigna</taxon>
    </lineage>
</organism>
<evidence type="ECO:0000256" key="5">
    <source>
        <dbReference type="ARBA" id="ARBA00022927"/>
    </source>
</evidence>
<evidence type="ECO:0000256" key="6">
    <source>
        <dbReference type="ARBA" id="ARBA00023136"/>
    </source>
</evidence>
<protein>
    <recommendedName>
        <fullName evidence="7">Clathrin/coatomer adaptor adaptin-like N-terminal domain-containing protein</fullName>
    </recommendedName>
</protein>
<dbReference type="SUPFAM" id="SSF48371">
    <property type="entry name" value="ARM repeat"/>
    <property type="match status" value="1"/>
</dbReference>
<dbReference type="Proteomes" id="UP001374535">
    <property type="component" value="Chromosome 9"/>
</dbReference>
<feature type="domain" description="Clathrin/coatomer adaptor adaptin-like N-terminal" evidence="7">
    <location>
        <begin position="3"/>
        <end position="108"/>
    </location>
</feature>
<reference evidence="8 9" key="1">
    <citation type="journal article" date="2023" name="Life. Sci Alliance">
        <title>Evolutionary insights into 3D genome organization and epigenetic landscape of Vigna mungo.</title>
        <authorList>
            <person name="Junaid A."/>
            <person name="Singh B."/>
            <person name="Bhatia S."/>
        </authorList>
    </citation>
    <scope>NUCLEOTIDE SEQUENCE [LARGE SCALE GENOMIC DNA]</scope>
    <source>
        <strain evidence="8">Urdbean</strain>
    </source>
</reference>
<evidence type="ECO:0000313" key="9">
    <source>
        <dbReference type="Proteomes" id="UP001374535"/>
    </source>
</evidence>
<evidence type="ECO:0000259" key="7">
    <source>
        <dbReference type="Pfam" id="PF01602"/>
    </source>
</evidence>
<dbReference type="InterPro" id="IPR017105">
    <property type="entry name" value="AP3_complex_dsu"/>
</dbReference>
<dbReference type="InterPro" id="IPR002553">
    <property type="entry name" value="Clathrin/coatomer_adapt-like_N"/>
</dbReference>
<dbReference type="PANTHER" id="PTHR22781:SF12">
    <property type="entry name" value="AP-3 COMPLEX SUBUNIT DELTA-1"/>
    <property type="match status" value="1"/>
</dbReference>
<accession>A0AAQ3MVD0</accession>
<keyword evidence="6" id="KW-0472">Membrane</keyword>
<keyword evidence="3" id="KW-0813">Transport</keyword>
<dbReference type="InterPro" id="IPR011989">
    <property type="entry name" value="ARM-like"/>
</dbReference>
<feature type="non-terminal residue" evidence="8">
    <location>
        <position position="1"/>
    </location>
</feature>
<name>A0AAQ3MVD0_VIGMU</name>